<dbReference type="OrthoDB" id="6183583at2"/>
<keyword evidence="2" id="KW-0812">Transmembrane</keyword>
<name>A0A5C1NF31_9GAMM</name>
<dbReference type="KEGG" id="hbh:E4T21_06565"/>
<feature type="transmembrane region" description="Helical" evidence="2">
    <location>
        <begin position="128"/>
        <end position="151"/>
    </location>
</feature>
<evidence type="ECO:0000256" key="1">
    <source>
        <dbReference type="SAM" id="MobiDB-lite"/>
    </source>
</evidence>
<keyword evidence="2" id="KW-0472">Membrane</keyword>
<dbReference type="Pfam" id="PF07331">
    <property type="entry name" value="TctB"/>
    <property type="match status" value="1"/>
</dbReference>
<dbReference type="RefSeq" id="WP_149284247.1">
    <property type="nucleotide sequence ID" value="NZ_CP038437.2"/>
</dbReference>
<sequence length="163" mass="17044">MNISRVALALASIGIAGGFHVDALGYPSRAASMPLIYSVVVALLGVAMLVQEVIGARRRRIASTPSSDTPGTASAESDSDAGGQRWKALLVLVLAAIYVNSIMWLGYVLATVVFMLIALAIVRHVALRFSLIGISVLVAMVCLVFIGFLGLPVPILPPVLAAF</sequence>
<dbReference type="InterPro" id="IPR009936">
    <property type="entry name" value="DUF1468"/>
</dbReference>
<accession>A0A5C1NF31</accession>
<feature type="transmembrane region" description="Helical" evidence="2">
    <location>
        <begin position="35"/>
        <end position="54"/>
    </location>
</feature>
<keyword evidence="5" id="KW-1185">Reference proteome</keyword>
<feature type="compositionally biased region" description="Polar residues" evidence="1">
    <location>
        <begin position="63"/>
        <end position="76"/>
    </location>
</feature>
<dbReference type="AlphaFoldDB" id="A0A5C1NF31"/>
<proteinExistence type="predicted"/>
<feature type="transmembrane region" description="Helical" evidence="2">
    <location>
        <begin position="89"/>
        <end position="122"/>
    </location>
</feature>
<protein>
    <submittedName>
        <fullName evidence="4">Tripartite tricarboxylate transporter TctB family protein</fullName>
    </submittedName>
</protein>
<reference evidence="4" key="1">
    <citation type="submission" date="2021-02" db="EMBL/GenBank/DDBJ databases">
        <title>Strain Y2R2, a novel species of the genus Halomonas.</title>
        <authorList>
            <person name="Huang H."/>
        </authorList>
    </citation>
    <scope>NUCLEOTIDE SEQUENCE</scope>
    <source>
        <strain evidence="4">Y2R2</strain>
    </source>
</reference>
<dbReference type="Proteomes" id="UP000324285">
    <property type="component" value="Chromosome"/>
</dbReference>
<evidence type="ECO:0000313" key="5">
    <source>
        <dbReference type="Proteomes" id="UP000324285"/>
    </source>
</evidence>
<feature type="domain" description="DUF1468" evidence="3">
    <location>
        <begin position="8"/>
        <end position="154"/>
    </location>
</feature>
<feature type="region of interest" description="Disordered" evidence="1">
    <location>
        <begin position="61"/>
        <end position="80"/>
    </location>
</feature>
<keyword evidence="2" id="KW-1133">Transmembrane helix</keyword>
<dbReference type="EMBL" id="CP038437">
    <property type="protein sequence ID" value="QEM81233.1"/>
    <property type="molecule type" value="Genomic_DNA"/>
</dbReference>
<evidence type="ECO:0000313" key="4">
    <source>
        <dbReference type="EMBL" id="QEM81233.1"/>
    </source>
</evidence>
<evidence type="ECO:0000259" key="3">
    <source>
        <dbReference type="Pfam" id="PF07331"/>
    </source>
</evidence>
<gene>
    <name evidence="4" type="ORF">E4T21_06565</name>
</gene>
<evidence type="ECO:0000256" key="2">
    <source>
        <dbReference type="SAM" id="Phobius"/>
    </source>
</evidence>
<organism evidence="4 5">
    <name type="scientific">Halomonas binhaiensis</name>
    <dbReference type="NCBI Taxonomy" id="2562282"/>
    <lineage>
        <taxon>Bacteria</taxon>
        <taxon>Pseudomonadati</taxon>
        <taxon>Pseudomonadota</taxon>
        <taxon>Gammaproteobacteria</taxon>
        <taxon>Oceanospirillales</taxon>
        <taxon>Halomonadaceae</taxon>
        <taxon>Halomonas</taxon>
    </lineage>
</organism>